<comment type="caution">
    <text evidence="1">The sequence shown here is derived from an EMBL/GenBank/DDBJ whole genome shotgun (WGS) entry which is preliminary data.</text>
</comment>
<accession>A0A2T5YDY8</accession>
<evidence type="ECO:0000313" key="2">
    <source>
        <dbReference type="Proteomes" id="UP000244225"/>
    </source>
</evidence>
<proteinExistence type="predicted"/>
<evidence type="ECO:0000313" key="1">
    <source>
        <dbReference type="EMBL" id="PTX14931.1"/>
    </source>
</evidence>
<protein>
    <submittedName>
        <fullName evidence="1">Uncharacterized protein</fullName>
    </submittedName>
</protein>
<sequence length="37" mass="4394">MRMRGVCLLKQNFNPDEGQIGILTYGRIVYIAYFHYL</sequence>
<dbReference type="EMBL" id="QBKI01000009">
    <property type="protein sequence ID" value="PTX14931.1"/>
    <property type="molecule type" value="Genomic_DNA"/>
</dbReference>
<organism evidence="1 2">
    <name type="scientific">Pontibacter mucosus</name>
    <dbReference type="NCBI Taxonomy" id="1649266"/>
    <lineage>
        <taxon>Bacteria</taxon>
        <taxon>Pseudomonadati</taxon>
        <taxon>Bacteroidota</taxon>
        <taxon>Cytophagia</taxon>
        <taxon>Cytophagales</taxon>
        <taxon>Hymenobacteraceae</taxon>
        <taxon>Pontibacter</taxon>
    </lineage>
</organism>
<reference evidence="1 2" key="1">
    <citation type="submission" date="2018-04" db="EMBL/GenBank/DDBJ databases">
        <title>Genomic Encyclopedia of Archaeal and Bacterial Type Strains, Phase II (KMG-II): from individual species to whole genera.</title>
        <authorList>
            <person name="Goeker M."/>
        </authorList>
    </citation>
    <scope>NUCLEOTIDE SEQUENCE [LARGE SCALE GENOMIC DNA]</scope>
    <source>
        <strain evidence="1 2">DSM 100162</strain>
    </source>
</reference>
<name>A0A2T5YDY8_9BACT</name>
<gene>
    <name evidence="1" type="ORF">C8N40_10929</name>
</gene>
<dbReference type="AlphaFoldDB" id="A0A2T5YDY8"/>
<keyword evidence="2" id="KW-1185">Reference proteome</keyword>
<dbReference type="Proteomes" id="UP000244225">
    <property type="component" value="Unassembled WGS sequence"/>
</dbReference>